<dbReference type="PANTHER" id="PTHR30438">
    <property type="entry name" value="36 KDA ANTIGEN-RELATED"/>
    <property type="match status" value="1"/>
</dbReference>
<dbReference type="PANTHER" id="PTHR30438:SF1">
    <property type="entry name" value="36 KDA ANTIGEN"/>
    <property type="match status" value="1"/>
</dbReference>
<dbReference type="SUPFAM" id="SSF111369">
    <property type="entry name" value="HlyD-like secretion proteins"/>
    <property type="match status" value="2"/>
</dbReference>
<organism evidence="3 4">
    <name type="scientific">Psychrobacter piechaudii</name>
    <dbReference type="NCBI Taxonomy" id="1945521"/>
    <lineage>
        <taxon>Bacteria</taxon>
        <taxon>Pseudomonadati</taxon>
        <taxon>Pseudomonadota</taxon>
        <taxon>Gammaproteobacteria</taxon>
        <taxon>Moraxellales</taxon>
        <taxon>Moraxellaceae</taxon>
        <taxon>Psychrobacter</taxon>
    </lineage>
</organism>
<proteinExistence type="predicted"/>
<evidence type="ECO:0000313" key="4">
    <source>
        <dbReference type="Proteomes" id="UP000188357"/>
    </source>
</evidence>
<reference evidence="3 4" key="1">
    <citation type="submission" date="2017-02" db="EMBL/GenBank/DDBJ databases">
        <authorList>
            <person name="Peterson S.W."/>
        </authorList>
    </citation>
    <scope>NUCLEOTIDE SEQUENCE [LARGE SCALE GENOMIC DNA]</scope>
    <source>
        <strain evidence="3">Psychrobacter_piechaudii</strain>
    </source>
</reference>
<keyword evidence="1" id="KW-0812">Transmembrane</keyword>
<accession>A0A1R4GEL3</accession>
<name>A0A1R4GEL3_9GAMM</name>
<feature type="domain" description="CzcB-like barrel-sandwich hybrid" evidence="2">
    <location>
        <begin position="54"/>
        <end position="246"/>
    </location>
</feature>
<gene>
    <name evidence="3" type="primary">mdtN</name>
    <name evidence="3" type="ORF">A1232T_00335</name>
</gene>
<keyword evidence="1" id="KW-0472">Membrane</keyword>
<dbReference type="AlphaFoldDB" id="A0A1R4GEL3"/>
<sequence>MNAVKKPSPIMLRNIIITLFAVGVIALIIYGLNKSKQSTEKPIVVQGQMEMQSTAIAAKVPGRISNIMVTEGDTVTAGQQLIEMDSPEITAKMNQALAARDMAQSQLNKAENGARPQEIGQAKAAWQANQAAADLAKSTFERVDRLYQEGLMARQKRDEAYTQYVANQDKADAARLQYDLVLEGAREEDKDAAKAQVAQVDGKIEEAQAAQDEANLKSPISGIVDDVIVNPGEVIGQGVPIMTLVDPNDQWVVINVTENLLNQFSIGKEFVGKVPALSSPEHSYQMTFKVFNTAAMSDFATWRATNTEDNLDVRTFEVKARPTKADTKIRSGMSVVVEIDPKAVNKKSNIAY</sequence>
<protein>
    <submittedName>
        <fullName evidence="3">Multidrug resistance protein MdtN</fullName>
    </submittedName>
</protein>
<dbReference type="EMBL" id="FUGE01000055">
    <property type="protein sequence ID" value="SJM66628.1"/>
    <property type="molecule type" value="Genomic_DNA"/>
</dbReference>
<dbReference type="Gene3D" id="1.10.287.470">
    <property type="entry name" value="Helix hairpin bin"/>
    <property type="match status" value="2"/>
</dbReference>
<dbReference type="Gene3D" id="2.40.50.100">
    <property type="match status" value="2"/>
</dbReference>
<evidence type="ECO:0000256" key="1">
    <source>
        <dbReference type="SAM" id="Phobius"/>
    </source>
</evidence>
<keyword evidence="1" id="KW-1133">Transmembrane helix</keyword>
<feature type="transmembrane region" description="Helical" evidence="1">
    <location>
        <begin position="12"/>
        <end position="32"/>
    </location>
</feature>
<evidence type="ECO:0000313" key="3">
    <source>
        <dbReference type="EMBL" id="SJM66628.1"/>
    </source>
</evidence>
<keyword evidence="4" id="KW-1185">Reference proteome</keyword>
<evidence type="ECO:0000259" key="2">
    <source>
        <dbReference type="Pfam" id="PF25973"/>
    </source>
</evidence>
<dbReference type="OrthoDB" id="9778236at2"/>
<dbReference type="STRING" id="1945521.A1232T_00335"/>
<dbReference type="Gene3D" id="2.40.30.170">
    <property type="match status" value="1"/>
</dbReference>
<dbReference type="RefSeq" id="WP_077450188.1">
    <property type="nucleotide sequence ID" value="NZ_FUGE01000055.1"/>
</dbReference>
<dbReference type="InterPro" id="IPR058647">
    <property type="entry name" value="BSH_CzcB-like"/>
</dbReference>
<dbReference type="Proteomes" id="UP000188357">
    <property type="component" value="Unassembled WGS sequence"/>
</dbReference>
<dbReference type="Pfam" id="PF25973">
    <property type="entry name" value="BSH_CzcB"/>
    <property type="match status" value="1"/>
</dbReference>